<feature type="chain" id="PRO_5041336704" description="Secreted protein" evidence="1">
    <location>
        <begin position="27"/>
        <end position="92"/>
    </location>
</feature>
<evidence type="ECO:0000256" key="1">
    <source>
        <dbReference type="SAM" id="SignalP"/>
    </source>
</evidence>
<dbReference type="Proteomes" id="UP001172101">
    <property type="component" value="Unassembled WGS sequence"/>
</dbReference>
<evidence type="ECO:0000313" key="2">
    <source>
        <dbReference type="EMBL" id="KAK0727175.1"/>
    </source>
</evidence>
<dbReference type="RefSeq" id="XP_060300031.1">
    <property type="nucleotide sequence ID" value="XM_060441196.1"/>
</dbReference>
<gene>
    <name evidence="2" type="ORF">B0T26DRAFT_693348</name>
</gene>
<comment type="caution">
    <text evidence="2">The sequence shown here is derived from an EMBL/GenBank/DDBJ whole genome shotgun (WGS) entry which is preliminary data.</text>
</comment>
<feature type="signal peptide" evidence="1">
    <location>
        <begin position="1"/>
        <end position="26"/>
    </location>
</feature>
<sequence>MCLCGADVSKLSMAVTWLLLLVCVLTHMHVDVDSVRAGGWVRTTISTLQPERLWPVTWGGNNPKWLLRGGRAHVLQIGSRALLLLASHPAGG</sequence>
<dbReference type="EMBL" id="JAUIRO010000002">
    <property type="protein sequence ID" value="KAK0727175.1"/>
    <property type="molecule type" value="Genomic_DNA"/>
</dbReference>
<evidence type="ECO:0008006" key="4">
    <source>
        <dbReference type="Google" id="ProtNLM"/>
    </source>
</evidence>
<protein>
    <recommendedName>
        <fullName evidence="4">Secreted protein</fullName>
    </recommendedName>
</protein>
<name>A0AA40E4W4_9PEZI</name>
<keyword evidence="3" id="KW-1185">Reference proteome</keyword>
<dbReference type="GeneID" id="85324466"/>
<evidence type="ECO:0000313" key="3">
    <source>
        <dbReference type="Proteomes" id="UP001172101"/>
    </source>
</evidence>
<reference evidence="2" key="1">
    <citation type="submission" date="2023-06" db="EMBL/GenBank/DDBJ databases">
        <title>Genome-scale phylogeny and comparative genomics of the fungal order Sordariales.</title>
        <authorList>
            <consortium name="Lawrence Berkeley National Laboratory"/>
            <person name="Hensen N."/>
            <person name="Bonometti L."/>
            <person name="Westerberg I."/>
            <person name="Brannstrom I.O."/>
            <person name="Guillou S."/>
            <person name="Cros-Aarteil S."/>
            <person name="Calhoun S."/>
            <person name="Haridas S."/>
            <person name="Kuo A."/>
            <person name="Mondo S."/>
            <person name="Pangilinan J."/>
            <person name="Riley R."/>
            <person name="LaButti K."/>
            <person name="Andreopoulos B."/>
            <person name="Lipzen A."/>
            <person name="Chen C."/>
            <person name="Yanf M."/>
            <person name="Daum C."/>
            <person name="Ng V."/>
            <person name="Clum A."/>
            <person name="Steindorff A."/>
            <person name="Ohm R."/>
            <person name="Martin F."/>
            <person name="Silar P."/>
            <person name="Natvig D."/>
            <person name="Lalanne C."/>
            <person name="Gautier V."/>
            <person name="Ament-velasquez S.L."/>
            <person name="Kruys A."/>
            <person name="Hutchinson M.I."/>
            <person name="Powell A.J."/>
            <person name="Barry K."/>
            <person name="Miller A.N."/>
            <person name="Grigoriev I.V."/>
            <person name="Debuchy R."/>
            <person name="Gladieux P."/>
            <person name="Thoren M.H."/>
            <person name="Johannesson H."/>
        </authorList>
    </citation>
    <scope>NUCLEOTIDE SEQUENCE</scope>
    <source>
        <strain evidence="2">SMH2392-1A</strain>
    </source>
</reference>
<organism evidence="2 3">
    <name type="scientific">Lasiosphaeria miniovina</name>
    <dbReference type="NCBI Taxonomy" id="1954250"/>
    <lineage>
        <taxon>Eukaryota</taxon>
        <taxon>Fungi</taxon>
        <taxon>Dikarya</taxon>
        <taxon>Ascomycota</taxon>
        <taxon>Pezizomycotina</taxon>
        <taxon>Sordariomycetes</taxon>
        <taxon>Sordariomycetidae</taxon>
        <taxon>Sordariales</taxon>
        <taxon>Lasiosphaeriaceae</taxon>
        <taxon>Lasiosphaeria</taxon>
    </lineage>
</organism>
<proteinExistence type="predicted"/>
<keyword evidence="1" id="KW-0732">Signal</keyword>
<accession>A0AA40E4W4</accession>
<dbReference type="AlphaFoldDB" id="A0AA40E4W4"/>